<evidence type="ECO:0000313" key="2">
    <source>
        <dbReference type="EMBL" id="PHQ32319.1"/>
    </source>
</evidence>
<dbReference type="EMBL" id="NIZW01000029">
    <property type="protein sequence ID" value="PHQ32319.1"/>
    <property type="molecule type" value="Genomic_DNA"/>
</dbReference>
<dbReference type="AlphaFoldDB" id="A0A2G1W0U9"/>
<evidence type="ECO:0000256" key="1">
    <source>
        <dbReference type="SAM" id="Phobius"/>
    </source>
</evidence>
<feature type="transmembrane region" description="Helical" evidence="1">
    <location>
        <begin position="76"/>
        <end position="98"/>
    </location>
</feature>
<organism evidence="2 3">
    <name type="scientific">Rhodopirellula bahusiensis</name>
    <dbReference type="NCBI Taxonomy" id="2014065"/>
    <lineage>
        <taxon>Bacteria</taxon>
        <taxon>Pseudomonadati</taxon>
        <taxon>Planctomycetota</taxon>
        <taxon>Planctomycetia</taxon>
        <taxon>Pirellulales</taxon>
        <taxon>Pirellulaceae</taxon>
        <taxon>Rhodopirellula</taxon>
    </lineage>
</organism>
<comment type="caution">
    <text evidence="2">The sequence shown here is derived from an EMBL/GenBank/DDBJ whole genome shotgun (WGS) entry which is preliminary data.</text>
</comment>
<proteinExistence type="predicted"/>
<name>A0A2G1W0U9_9BACT</name>
<keyword evidence="3" id="KW-1185">Reference proteome</keyword>
<feature type="transmembrane region" description="Helical" evidence="1">
    <location>
        <begin position="110"/>
        <end position="130"/>
    </location>
</feature>
<feature type="transmembrane region" description="Helical" evidence="1">
    <location>
        <begin position="27"/>
        <end position="47"/>
    </location>
</feature>
<protein>
    <submittedName>
        <fullName evidence="2">Uncharacterized protein</fullName>
    </submittedName>
</protein>
<accession>A0A2G1W0U9</accession>
<sequence length="159" mass="17474">MNIVNPYDSASKVTAQLDSGRGVVRTFVAPFVLGIASGFLVFVFTMVTGVHGGMDTTGYYVYGPPIWMARLDIDEITFVVSLAIASCLMWVLYWWFILRQSATPPVLGRVLIVIVLHVTPVGVYHATFGLPKLRGEPWHSHGAGLAAEFEMDNFSLPAR</sequence>
<keyword evidence="1" id="KW-1133">Transmembrane helix</keyword>
<gene>
    <name evidence="2" type="ORF">CEE69_26625</name>
</gene>
<keyword evidence="1" id="KW-0812">Transmembrane</keyword>
<dbReference type="Proteomes" id="UP000225740">
    <property type="component" value="Unassembled WGS sequence"/>
</dbReference>
<keyword evidence="1" id="KW-0472">Membrane</keyword>
<evidence type="ECO:0000313" key="3">
    <source>
        <dbReference type="Proteomes" id="UP000225740"/>
    </source>
</evidence>
<reference evidence="2 3" key="1">
    <citation type="submission" date="2017-06" db="EMBL/GenBank/DDBJ databases">
        <title>Description of Rhodopirellula bahusiensis sp. nov.</title>
        <authorList>
            <person name="Kizina J."/>
            <person name="Harder J."/>
        </authorList>
    </citation>
    <scope>NUCLEOTIDE SEQUENCE [LARGE SCALE GENOMIC DNA]</scope>
    <source>
        <strain evidence="2 3">SWK21</strain>
    </source>
</reference>